<dbReference type="InterPro" id="IPR000868">
    <property type="entry name" value="Isochorismatase-like_dom"/>
</dbReference>
<dbReference type="Pfam" id="PF00857">
    <property type="entry name" value="Isochorismatase"/>
    <property type="match status" value="1"/>
</dbReference>
<name>A0ABR7HWM9_9FIRM</name>
<comment type="similarity">
    <text evidence="1">Belongs to the isochorismatase family.</text>
</comment>
<dbReference type="PANTHER" id="PTHR43540">
    <property type="entry name" value="PEROXYUREIDOACRYLATE/UREIDOACRYLATE AMIDOHYDROLASE-RELATED"/>
    <property type="match status" value="1"/>
</dbReference>
<dbReference type="EMBL" id="JACOPR010000011">
    <property type="protein sequence ID" value="MBC5731913.1"/>
    <property type="molecule type" value="Genomic_DNA"/>
</dbReference>
<evidence type="ECO:0000256" key="1">
    <source>
        <dbReference type="ARBA" id="ARBA00006336"/>
    </source>
</evidence>
<protein>
    <submittedName>
        <fullName evidence="4">Cysteine hydrolase</fullName>
    </submittedName>
</protein>
<dbReference type="SUPFAM" id="SSF52499">
    <property type="entry name" value="Isochorismatase-like hydrolases"/>
    <property type="match status" value="1"/>
</dbReference>
<reference evidence="4 5" key="1">
    <citation type="submission" date="2020-08" db="EMBL/GenBank/DDBJ databases">
        <title>Genome public.</title>
        <authorList>
            <person name="Liu C."/>
            <person name="Sun Q."/>
        </authorList>
    </citation>
    <scope>NUCLEOTIDE SEQUENCE [LARGE SCALE GENOMIC DNA]</scope>
    <source>
        <strain evidence="4 5">New-38</strain>
    </source>
</reference>
<organism evidence="4 5">
    <name type="scientific">Pseudoflavonifractor hominis</name>
    <dbReference type="NCBI Taxonomy" id="2763059"/>
    <lineage>
        <taxon>Bacteria</taxon>
        <taxon>Bacillati</taxon>
        <taxon>Bacillota</taxon>
        <taxon>Clostridia</taxon>
        <taxon>Eubacteriales</taxon>
        <taxon>Oscillospiraceae</taxon>
        <taxon>Pseudoflavonifractor</taxon>
    </lineage>
</organism>
<feature type="domain" description="Isochorismatase-like" evidence="3">
    <location>
        <begin position="4"/>
        <end position="173"/>
    </location>
</feature>
<gene>
    <name evidence="4" type="ORF">H8S34_13905</name>
</gene>
<dbReference type="Proteomes" id="UP000660021">
    <property type="component" value="Unassembled WGS sequence"/>
</dbReference>
<sequence length="175" mass="18894">MKKLLIVVDYQKDFVDGSLGFAGAEALDASIAQRIADYHAAGNDVVFTLDTHGTNYAQTQEGRKLPVPHCLFGEAGWELYGSTAAARGDGDCVFRKPTFPSLELAEWLKGRSYAQVELCGLVSHICVLSNAVMVKAALPEAEILVDARLTASFDPALHEKALDVLEGLQVTVTNR</sequence>
<dbReference type="PANTHER" id="PTHR43540:SF6">
    <property type="entry name" value="ISOCHORISMATASE-LIKE DOMAIN-CONTAINING PROTEIN"/>
    <property type="match status" value="1"/>
</dbReference>
<dbReference type="InterPro" id="IPR036380">
    <property type="entry name" value="Isochorismatase-like_sf"/>
</dbReference>
<proteinExistence type="inferred from homology"/>
<evidence type="ECO:0000256" key="2">
    <source>
        <dbReference type="ARBA" id="ARBA00022801"/>
    </source>
</evidence>
<evidence type="ECO:0000259" key="3">
    <source>
        <dbReference type="Pfam" id="PF00857"/>
    </source>
</evidence>
<dbReference type="GO" id="GO:0016787">
    <property type="term" value="F:hydrolase activity"/>
    <property type="evidence" value="ECO:0007669"/>
    <property type="project" value="UniProtKB-KW"/>
</dbReference>
<dbReference type="Gene3D" id="3.40.50.850">
    <property type="entry name" value="Isochorismatase-like"/>
    <property type="match status" value="1"/>
</dbReference>
<dbReference type="InterPro" id="IPR050272">
    <property type="entry name" value="Isochorismatase-like_hydrls"/>
</dbReference>
<keyword evidence="5" id="KW-1185">Reference proteome</keyword>
<accession>A0ABR7HWM9</accession>
<keyword evidence="2 4" id="KW-0378">Hydrolase</keyword>
<dbReference type="RefSeq" id="WP_186964308.1">
    <property type="nucleotide sequence ID" value="NZ_JACOPR010000011.1"/>
</dbReference>
<dbReference type="CDD" id="cd00431">
    <property type="entry name" value="cysteine_hydrolases"/>
    <property type="match status" value="1"/>
</dbReference>
<evidence type="ECO:0000313" key="4">
    <source>
        <dbReference type="EMBL" id="MBC5731913.1"/>
    </source>
</evidence>
<evidence type="ECO:0000313" key="5">
    <source>
        <dbReference type="Proteomes" id="UP000660021"/>
    </source>
</evidence>
<comment type="caution">
    <text evidence="4">The sequence shown here is derived from an EMBL/GenBank/DDBJ whole genome shotgun (WGS) entry which is preliminary data.</text>
</comment>